<gene>
    <name evidence="7" type="ORF">BDV25DRAFT_143285</name>
</gene>
<evidence type="ECO:0000313" key="8">
    <source>
        <dbReference type="Proteomes" id="UP000325780"/>
    </source>
</evidence>
<dbReference type="AlphaFoldDB" id="A0A5N6TKL3"/>
<keyword evidence="8" id="KW-1185">Reference proteome</keyword>
<keyword evidence="4" id="KW-0804">Transcription</keyword>
<keyword evidence="5" id="KW-0539">Nucleus</keyword>
<dbReference type="GO" id="GO:0006351">
    <property type="term" value="P:DNA-templated transcription"/>
    <property type="evidence" value="ECO:0007669"/>
    <property type="project" value="InterPro"/>
</dbReference>
<accession>A0A5N6TKL3</accession>
<dbReference type="InterPro" id="IPR007219">
    <property type="entry name" value="XnlR_reg_dom"/>
</dbReference>
<evidence type="ECO:0000256" key="3">
    <source>
        <dbReference type="ARBA" id="ARBA00023125"/>
    </source>
</evidence>
<protein>
    <submittedName>
        <fullName evidence="7">Fungal-specific transcription factor domain-containing protein</fullName>
    </submittedName>
</protein>
<dbReference type="PANTHER" id="PTHR47171">
    <property type="entry name" value="FARA-RELATED"/>
    <property type="match status" value="1"/>
</dbReference>
<evidence type="ECO:0000313" key="7">
    <source>
        <dbReference type="EMBL" id="KAE8146882.1"/>
    </source>
</evidence>
<dbReference type="CDD" id="cd12148">
    <property type="entry name" value="fungal_TF_MHR"/>
    <property type="match status" value="1"/>
</dbReference>
<dbReference type="EMBL" id="ML742238">
    <property type="protein sequence ID" value="KAE8146882.1"/>
    <property type="molecule type" value="Genomic_DNA"/>
</dbReference>
<evidence type="ECO:0000259" key="6">
    <source>
        <dbReference type="SMART" id="SM00906"/>
    </source>
</evidence>
<feature type="domain" description="Xylanolytic transcriptional activator regulatory" evidence="6">
    <location>
        <begin position="142"/>
        <end position="214"/>
    </location>
</feature>
<dbReference type="Pfam" id="PF04082">
    <property type="entry name" value="Fungal_trans"/>
    <property type="match status" value="1"/>
</dbReference>
<dbReference type="PANTHER" id="PTHR47171:SF3">
    <property type="entry name" value="FARA-RELATED"/>
    <property type="match status" value="1"/>
</dbReference>
<name>A0A5N6TKL3_ASPAV</name>
<reference evidence="7 8" key="1">
    <citation type="submission" date="2019-04" db="EMBL/GenBank/DDBJ databases">
        <title>Friends and foes A comparative genomics study of 23 Aspergillus species from section Flavi.</title>
        <authorList>
            <consortium name="DOE Joint Genome Institute"/>
            <person name="Kjaerbolling I."/>
            <person name="Vesth T."/>
            <person name="Frisvad J.C."/>
            <person name="Nybo J.L."/>
            <person name="Theobald S."/>
            <person name="Kildgaard S."/>
            <person name="Isbrandt T."/>
            <person name="Kuo A."/>
            <person name="Sato A."/>
            <person name="Lyhne E.K."/>
            <person name="Kogle M.E."/>
            <person name="Wiebenga A."/>
            <person name="Kun R.S."/>
            <person name="Lubbers R.J."/>
            <person name="Makela M.R."/>
            <person name="Barry K."/>
            <person name="Chovatia M."/>
            <person name="Clum A."/>
            <person name="Daum C."/>
            <person name="Haridas S."/>
            <person name="He G."/>
            <person name="LaButti K."/>
            <person name="Lipzen A."/>
            <person name="Mondo S."/>
            <person name="Riley R."/>
            <person name="Salamov A."/>
            <person name="Simmons B.A."/>
            <person name="Magnuson J.K."/>
            <person name="Henrissat B."/>
            <person name="Mortensen U.H."/>
            <person name="Larsen T.O."/>
            <person name="Devries R.P."/>
            <person name="Grigoriev I.V."/>
            <person name="Machida M."/>
            <person name="Baker S.E."/>
            <person name="Andersen M.R."/>
        </authorList>
    </citation>
    <scope>NUCLEOTIDE SEQUENCE [LARGE SCALE GENOMIC DNA]</scope>
    <source>
        <strain evidence="7 8">IBT 18842</strain>
    </source>
</reference>
<dbReference type="GO" id="GO:0003677">
    <property type="term" value="F:DNA binding"/>
    <property type="evidence" value="ECO:0007669"/>
    <property type="project" value="UniProtKB-KW"/>
</dbReference>
<dbReference type="GO" id="GO:0008270">
    <property type="term" value="F:zinc ion binding"/>
    <property type="evidence" value="ECO:0007669"/>
    <property type="project" value="InterPro"/>
</dbReference>
<sequence>MALYHSLHNPDHLDSLDLEILNKRDAFGLPPRSVCNALVECFFNWIAPVFPVVDRYAFMKRYNDPQNPPSILLLQAMIMVAARFHTQCEDRDGYTVSPRAFYKKAKALYDAGYERDPVTIVQAVVLLGAYWEGPDDLTESGIFYWSRLGIALAQELGLYDRESYAALDPSGQGLRKRIWWTLFTRDRSVAAAFGRPLHINLDDCTVEPLEYCDFIECDGLPSQDATDKTRAQFFIEYVRLCQLMDLGLCLRLSSRSTQDTRSAGAAQCELGLSTWLMSCPRELQWKQSHHSFLPAVLSSTFYTIVCQLHLVQAPYCSKESQSSAFHAASMIISILETLQSHGELRYSPPFTICHAVVSFVTLKLQMEASLPSLLHGIWLKLECNLELLEALSRTWPIAKLFLEFFQPMATPDKFNRLLAAAVEKCHERAHGTESNSAASAKRSAPFKRPKVQQVILPQSRIVLQILARETQKRRTALSHSQNTQYTAQDTEAVPFGIIPESSADSDESASAFADPMEDCDPSIILQNLQQIIQIGRLQDAESTV</sequence>
<evidence type="ECO:0000256" key="1">
    <source>
        <dbReference type="ARBA" id="ARBA00022833"/>
    </source>
</evidence>
<dbReference type="SMART" id="SM00906">
    <property type="entry name" value="Fungal_trans"/>
    <property type="match status" value="1"/>
</dbReference>
<keyword evidence="3" id="KW-0238">DNA-binding</keyword>
<evidence type="ECO:0000256" key="2">
    <source>
        <dbReference type="ARBA" id="ARBA00023015"/>
    </source>
</evidence>
<proteinExistence type="predicted"/>
<organism evidence="7 8">
    <name type="scientific">Aspergillus avenaceus</name>
    <dbReference type="NCBI Taxonomy" id="36643"/>
    <lineage>
        <taxon>Eukaryota</taxon>
        <taxon>Fungi</taxon>
        <taxon>Dikarya</taxon>
        <taxon>Ascomycota</taxon>
        <taxon>Pezizomycotina</taxon>
        <taxon>Eurotiomycetes</taxon>
        <taxon>Eurotiomycetidae</taxon>
        <taxon>Eurotiales</taxon>
        <taxon>Aspergillaceae</taxon>
        <taxon>Aspergillus</taxon>
        <taxon>Aspergillus subgen. Circumdati</taxon>
    </lineage>
</organism>
<dbReference type="OrthoDB" id="5121955at2759"/>
<evidence type="ECO:0000256" key="4">
    <source>
        <dbReference type="ARBA" id="ARBA00023163"/>
    </source>
</evidence>
<keyword evidence="2" id="KW-0805">Transcription regulation</keyword>
<keyword evidence="1" id="KW-0862">Zinc</keyword>
<dbReference type="Proteomes" id="UP000325780">
    <property type="component" value="Unassembled WGS sequence"/>
</dbReference>
<evidence type="ECO:0000256" key="5">
    <source>
        <dbReference type="ARBA" id="ARBA00023242"/>
    </source>
</evidence>
<dbReference type="InterPro" id="IPR052073">
    <property type="entry name" value="Amide_Lactam_Regulators"/>
</dbReference>